<feature type="compositionally biased region" description="Polar residues" evidence="6">
    <location>
        <begin position="339"/>
        <end position="357"/>
    </location>
</feature>
<dbReference type="PANTHER" id="PTHR46395:SF1">
    <property type="entry name" value="ADP-RIBOSYLATION FACTOR GTPASE-ACTIVATING PROTEIN 1"/>
    <property type="match status" value="1"/>
</dbReference>
<feature type="region of interest" description="Disordered" evidence="6">
    <location>
        <begin position="264"/>
        <end position="465"/>
    </location>
</feature>
<dbReference type="GO" id="GO:0005096">
    <property type="term" value="F:GTPase activator activity"/>
    <property type="evidence" value="ECO:0007669"/>
    <property type="project" value="UniProtKB-KW"/>
</dbReference>
<evidence type="ECO:0000256" key="3">
    <source>
        <dbReference type="ARBA" id="ARBA00022771"/>
    </source>
</evidence>
<protein>
    <recommendedName>
        <fullName evidence="7">Arf-GAP domain-containing protein</fullName>
    </recommendedName>
</protein>
<dbReference type="GeneID" id="25905950"/>
<feature type="compositionally biased region" description="Low complexity" evidence="6">
    <location>
        <begin position="404"/>
        <end position="429"/>
    </location>
</feature>
<dbReference type="eggNOG" id="KOG0704">
    <property type="taxonomic scope" value="Eukaryota"/>
</dbReference>
<dbReference type="SUPFAM" id="SSF57863">
    <property type="entry name" value="ArfGap/RecO-like zinc finger"/>
    <property type="match status" value="1"/>
</dbReference>
<sequence>MASQETRRILNSLREKYNNNKCFECDTHSPQWVSVTLGIFICLECSGTHRSLGVHVSFVRSVTMDQWKEKEHRLMMAGGNSRCQDFLDCHQPDYSPSLNISDKWNTRAASFWRDKVATEAAGDQWIESMSPAQNVPLLVPRSADSQTNQRGDANRYQGFGSSPTPQQSDPAADAWASMSSWGSYLADVTTQAATSAAAAVQEGAKTANESYIKPTVQKAQGGELAGDLSAKFWSTTEAVKNSSLMNTVATSTSQLAKNVTDMLNDKGLQGDDDDYNEIPTLYNRDTSSSRNGPSRNSSARYQGFGSTLNSNDAMDTNSGRYNSSNDKYNNTDSHKGNRVDNSSQQMNNSVAPGNTRTRPQHTSNSHSGNNSGTTSRTQCRNTGRILNEQRSPHSQTRASPQTRATPSRVSPATASPAPRSAPSQISSAPNPQKTRTAASAKPAPARRQQSDDWSKDDGEWEGDGW</sequence>
<dbReference type="Proteomes" id="UP000054560">
    <property type="component" value="Unassembled WGS sequence"/>
</dbReference>
<keyword evidence="2" id="KW-0479">Metal-binding</keyword>
<gene>
    <name evidence="8" type="ORF">SARC_05446</name>
</gene>
<dbReference type="GO" id="GO:0032012">
    <property type="term" value="P:regulation of ARF protein signal transduction"/>
    <property type="evidence" value="ECO:0007669"/>
    <property type="project" value="TreeGrafter"/>
</dbReference>
<organism evidence="8 9">
    <name type="scientific">Sphaeroforma arctica JP610</name>
    <dbReference type="NCBI Taxonomy" id="667725"/>
    <lineage>
        <taxon>Eukaryota</taxon>
        <taxon>Ichthyosporea</taxon>
        <taxon>Ichthyophonida</taxon>
        <taxon>Sphaeroforma</taxon>
    </lineage>
</organism>
<feature type="compositionally biased region" description="Basic and acidic residues" evidence="6">
    <location>
        <begin position="448"/>
        <end position="457"/>
    </location>
</feature>
<dbReference type="InterPro" id="IPR038508">
    <property type="entry name" value="ArfGAP_dom_sf"/>
</dbReference>
<keyword evidence="1" id="KW-0343">GTPase activation</keyword>
<evidence type="ECO:0000256" key="2">
    <source>
        <dbReference type="ARBA" id="ARBA00022723"/>
    </source>
</evidence>
<dbReference type="RefSeq" id="XP_014156176.1">
    <property type="nucleotide sequence ID" value="XM_014300701.1"/>
</dbReference>
<dbReference type="PANTHER" id="PTHR46395">
    <property type="entry name" value="ADP-RIBOSYLATION FACTOR GTPASE-ACTIVATING PROTEIN 1"/>
    <property type="match status" value="1"/>
</dbReference>
<dbReference type="EMBL" id="KQ241943">
    <property type="protein sequence ID" value="KNC82274.1"/>
    <property type="molecule type" value="Genomic_DNA"/>
</dbReference>
<dbReference type="Gene3D" id="1.10.220.150">
    <property type="entry name" value="Arf GTPase activating protein"/>
    <property type="match status" value="1"/>
</dbReference>
<dbReference type="PROSITE" id="PS50115">
    <property type="entry name" value="ARFGAP"/>
    <property type="match status" value="1"/>
</dbReference>
<dbReference type="SMART" id="SM00105">
    <property type="entry name" value="ArfGap"/>
    <property type="match status" value="1"/>
</dbReference>
<dbReference type="GO" id="GO:0030100">
    <property type="term" value="P:regulation of endocytosis"/>
    <property type="evidence" value="ECO:0007669"/>
    <property type="project" value="TreeGrafter"/>
</dbReference>
<dbReference type="PRINTS" id="PR00405">
    <property type="entry name" value="REVINTRACTNG"/>
</dbReference>
<accession>A0A0L0G097</accession>
<dbReference type="STRING" id="667725.A0A0L0G097"/>
<dbReference type="GO" id="GO:0008270">
    <property type="term" value="F:zinc ion binding"/>
    <property type="evidence" value="ECO:0007669"/>
    <property type="project" value="UniProtKB-KW"/>
</dbReference>
<dbReference type="InterPro" id="IPR001164">
    <property type="entry name" value="ArfGAP_dom"/>
</dbReference>
<name>A0A0L0G097_9EUKA</name>
<feature type="compositionally biased region" description="Polar residues" evidence="6">
    <location>
        <begin position="304"/>
        <end position="331"/>
    </location>
</feature>
<keyword evidence="4" id="KW-0862">Zinc</keyword>
<feature type="region of interest" description="Disordered" evidence="6">
    <location>
        <begin position="144"/>
        <end position="174"/>
    </location>
</feature>
<feature type="compositionally biased region" description="Polar residues" evidence="6">
    <location>
        <begin position="159"/>
        <end position="169"/>
    </location>
</feature>
<keyword evidence="3 5" id="KW-0863">Zinc-finger</keyword>
<proteinExistence type="predicted"/>
<evidence type="ECO:0000256" key="1">
    <source>
        <dbReference type="ARBA" id="ARBA00022468"/>
    </source>
</evidence>
<evidence type="ECO:0000313" key="9">
    <source>
        <dbReference type="Proteomes" id="UP000054560"/>
    </source>
</evidence>
<feature type="domain" description="Arf-GAP" evidence="7">
    <location>
        <begin position="7"/>
        <end position="88"/>
    </location>
</feature>
<feature type="compositionally biased region" description="Low complexity" evidence="6">
    <location>
        <begin position="361"/>
        <end position="375"/>
    </location>
</feature>
<dbReference type="InterPro" id="IPR037278">
    <property type="entry name" value="ARFGAP/RecO"/>
</dbReference>
<keyword evidence="9" id="KW-1185">Reference proteome</keyword>
<feature type="compositionally biased region" description="Polar residues" evidence="6">
    <location>
        <begin position="388"/>
        <end position="403"/>
    </location>
</feature>
<dbReference type="Pfam" id="PF01412">
    <property type="entry name" value="ArfGap"/>
    <property type="match status" value="1"/>
</dbReference>
<evidence type="ECO:0000259" key="7">
    <source>
        <dbReference type="PROSITE" id="PS50115"/>
    </source>
</evidence>
<evidence type="ECO:0000256" key="6">
    <source>
        <dbReference type="SAM" id="MobiDB-lite"/>
    </source>
</evidence>
<evidence type="ECO:0000256" key="5">
    <source>
        <dbReference type="PROSITE-ProRule" id="PRU00288"/>
    </source>
</evidence>
<dbReference type="CDD" id="cd08830">
    <property type="entry name" value="ArfGap_ArfGap1"/>
    <property type="match status" value="1"/>
</dbReference>
<evidence type="ECO:0000313" key="8">
    <source>
        <dbReference type="EMBL" id="KNC82274.1"/>
    </source>
</evidence>
<dbReference type="GO" id="GO:0000139">
    <property type="term" value="C:Golgi membrane"/>
    <property type="evidence" value="ECO:0007669"/>
    <property type="project" value="TreeGrafter"/>
</dbReference>
<reference evidence="8 9" key="1">
    <citation type="submission" date="2011-02" db="EMBL/GenBank/DDBJ databases">
        <title>The Genome Sequence of Sphaeroforma arctica JP610.</title>
        <authorList>
            <consortium name="The Broad Institute Genome Sequencing Platform"/>
            <person name="Russ C."/>
            <person name="Cuomo C."/>
            <person name="Young S.K."/>
            <person name="Zeng Q."/>
            <person name="Gargeya S."/>
            <person name="Alvarado L."/>
            <person name="Berlin A."/>
            <person name="Chapman S.B."/>
            <person name="Chen Z."/>
            <person name="Freedman E."/>
            <person name="Gellesch M."/>
            <person name="Goldberg J."/>
            <person name="Griggs A."/>
            <person name="Gujja S."/>
            <person name="Heilman E."/>
            <person name="Heiman D."/>
            <person name="Howarth C."/>
            <person name="Mehta T."/>
            <person name="Neiman D."/>
            <person name="Pearson M."/>
            <person name="Roberts A."/>
            <person name="Saif S."/>
            <person name="Shea T."/>
            <person name="Shenoy N."/>
            <person name="Sisk P."/>
            <person name="Stolte C."/>
            <person name="Sykes S."/>
            <person name="White J."/>
            <person name="Yandava C."/>
            <person name="Burger G."/>
            <person name="Gray M.W."/>
            <person name="Holland P.W.H."/>
            <person name="King N."/>
            <person name="Lang F.B.F."/>
            <person name="Roger A.J."/>
            <person name="Ruiz-Trillo I."/>
            <person name="Haas B."/>
            <person name="Nusbaum C."/>
            <person name="Birren B."/>
        </authorList>
    </citation>
    <scope>NUCLEOTIDE SEQUENCE [LARGE SCALE GENOMIC DNA]</scope>
    <source>
        <strain evidence="8 9">JP610</strain>
    </source>
</reference>
<evidence type="ECO:0000256" key="4">
    <source>
        <dbReference type="ARBA" id="ARBA00022833"/>
    </source>
</evidence>
<dbReference type="AlphaFoldDB" id="A0A0L0G097"/>
<feature type="compositionally biased region" description="Low complexity" evidence="6">
    <location>
        <begin position="288"/>
        <end position="298"/>
    </location>
</feature>
<dbReference type="OrthoDB" id="983479at2759"/>